<evidence type="ECO:0000256" key="9">
    <source>
        <dbReference type="ARBA" id="ARBA00023284"/>
    </source>
</evidence>
<evidence type="ECO:0000256" key="8">
    <source>
        <dbReference type="ARBA" id="ARBA00023157"/>
    </source>
</evidence>
<dbReference type="InterPro" id="IPR041714">
    <property type="entry name" value="VKOR_Actinobacteria"/>
</dbReference>
<evidence type="ECO:0000256" key="1">
    <source>
        <dbReference type="ARBA" id="ARBA00004141"/>
    </source>
</evidence>
<evidence type="ECO:0000256" key="6">
    <source>
        <dbReference type="ARBA" id="ARBA00023002"/>
    </source>
</evidence>
<dbReference type="SMART" id="SM00756">
    <property type="entry name" value="VKc"/>
    <property type="match status" value="1"/>
</dbReference>
<dbReference type="InterPro" id="IPR012932">
    <property type="entry name" value="VKOR"/>
</dbReference>
<feature type="transmembrane region" description="Helical" evidence="11">
    <location>
        <begin position="36"/>
        <end position="56"/>
    </location>
</feature>
<accession>A0ABN2NZV5</accession>
<name>A0ABN2NZV5_9ACTN</name>
<protein>
    <submittedName>
        <fullName evidence="13">Vitamin K epoxide reductase family protein</fullName>
    </submittedName>
</protein>
<dbReference type="CDD" id="cd12922">
    <property type="entry name" value="VKOR_5"/>
    <property type="match status" value="1"/>
</dbReference>
<comment type="subcellular location">
    <subcellularLocation>
        <location evidence="1">Membrane</location>
        <topology evidence="1">Multi-pass membrane protein</topology>
    </subcellularLocation>
</comment>
<keyword evidence="3 11" id="KW-0812">Transmembrane</keyword>
<proteinExistence type="inferred from homology"/>
<keyword evidence="7 11" id="KW-0472">Membrane</keyword>
<reference evidence="13 14" key="1">
    <citation type="journal article" date="2019" name="Int. J. Syst. Evol. Microbiol.">
        <title>The Global Catalogue of Microorganisms (GCM) 10K type strain sequencing project: providing services to taxonomists for standard genome sequencing and annotation.</title>
        <authorList>
            <consortium name="The Broad Institute Genomics Platform"/>
            <consortium name="The Broad Institute Genome Sequencing Center for Infectious Disease"/>
            <person name="Wu L."/>
            <person name="Ma J."/>
        </authorList>
    </citation>
    <scope>NUCLEOTIDE SEQUENCE [LARGE SCALE GENOMIC DNA]</scope>
    <source>
        <strain evidence="13 14">JCM 14046</strain>
    </source>
</reference>
<feature type="domain" description="Vitamin K epoxide reductase" evidence="12">
    <location>
        <begin position="33"/>
        <end position="173"/>
    </location>
</feature>
<feature type="transmembrane region" description="Helical" evidence="11">
    <location>
        <begin position="146"/>
        <end position="169"/>
    </location>
</feature>
<feature type="transmembrane region" description="Helical" evidence="11">
    <location>
        <begin position="97"/>
        <end position="114"/>
    </location>
</feature>
<feature type="transmembrane region" description="Helical" evidence="11">
    <location>
        <begin position="190"/>
        <end position="215"/>
    </location>
</feature>
<dbReference type="Pfam" id="PF07884">
    <property type="entry name" value="VKOR"/>
    <property type="match status" value="1"/>
</dbReference>
<sequence length="219" mass="23713">MATTSPDHLDEDRLDDDLDGGELDDPSYAGGWTRGLSVALVVLGAVGLAAAFALAVDKYRILADPQVSLSCDLNPVLSCGSVMTTEQAELFGFPNPLLGVIGFSVVVTVGLLSLSARLPRWVHGGLALGSLAGLTFVHWLAYQSAFVIGALCPWCMVVWSVTIPIAVWTTSSFLAGSRGILGRVGRGVWFWRYLVVLLWYAAFVTVALVQFWYFWRTLL</sequence>
<keyword evidence="14" id="KW-1185">Reference proteome</keyword>
<evidence type="ECO:0000256" key="3">
    <source>
        <dbReference type="ARBA" id="ARBA00022692"/>
    </source>
</evidence>
<comment type="similarity">
    <text evidence="2">Belongs to the VKOR family.</text>
</comment>
<evidence type="ECO:0000256" key="7">
    <source>
        <dbReference type="ARBA" id="ARBA00023136"/>
    </source>
</evidence>
<dbReference type="EMBL" id="BAAAMY010000001">
    <property type="protein sequence ID" value="GAA1906801.1"/>
    <property type="molecule type" value="Genomic_DNA"/>
</dbReference>
<evidence type="ECO:0000256" key="10">
    <source>
        <dbReference type="SAM" id="MobiDB-lite"/>
    </source>
</evidence>
<dbReference type="InterPro" id="IPR038354">
    <property type="entry name" value="VKOR_sf"/>
</dbReference>
<dbReference type="Proteomes" id="UP001501612">
    <property type="component" value="Unassembled WGS sequence"/>
</dbReference>
<feature type="transmembrane region" description="Helical" evidence="11">
    <location>
        <begin position="121"/>
        <end position="140"/>
    </location>
</feature>
<feature type="region of interest" description="Disordered" evidence="10">
    <location>
        <begin position="1"/>
        <end position="21"/>
    </location>
</feature>
<gene>
    <name evidence="13" type="ORF">GCM10009737_04500</name>
</gene>
<dbReference type="RefSeq" id="WP_344003103.1">
    <property type="nucleotide sequence ID" value="NZ_BAAAMY010000001.1"/>
</dbReference>
<organism evidence="13 14">
    <name type="scientific">Nocardioides lentus</name>
    <dbReference type="NCBI Taxonomy" id="338077"/>
    <lineage>
        <taxon>Bacteria</taxon>
        <taxon>Bacillati</taxon>
        <taxon>Actinomycetota</taxon>
        <taxon>Actinomycetes</taxon>
        <taxon>Propionibacteriales</taxon>
        <taxon>Nocardioidaceae</taxon>
        <taxon>Nocardioides</taxon>
    </lineage>
</organism>
<evidence type="ECO:0000313" key="13">
    <source>
        <dbReference type="EMBL" id="GAA1906801.1"/>
    </source>
</evidence>
<evidence type="ECO:0000256" key="4">
    <source>
        <dbReference type="ARBA" id="ARBA00022719"/>
    </source>
</evidence>
<keyword evidence="4" id="KW-0874">Quinone</keyword>
<evidence type="ECO:0000259" key="12">
    <source>
        <dbReference type="SMART" id="SM00756"/>
    </source>
</evidence>
<evidence type="ECO:0000256" key="5">
    <source>
        <dbReference type="ARBA" id="ARBA00022989"/>
    </source>
</evidence>
<keyword evidence="9" id="KW-0676">Redox-active center</keyword>
<keyword evidence="6" id="KW-0560">Oxidoreductase</keyword>
<evidence type="ECO:0000313" key="14">
    <source>
        <dbReference type="Proteomes" id="UP001501612"/>
    </source>
</evidence>
<evidence type="ECO:0000256" key="11">
    <source>
        <dbReference type="SAM" id="Phobius"/>
    </source>
</evidence>
<evidence type="ECO:0000256" key="2">
    <source>
        <dbReference type="ARBA" id="ARBA00006214"/>
    </source>
</evidence>
<dbReference type="Gene3D" id="1.20.1440.130">
    <property type="entry name" value="VKOR domain"/>
    <property type="match status" value="1"/>
</dbReference>
<comment type="caution">
    <text evidence="13">The sequence shown here is derived from an EMBL/GenBank/DDBJ whole genome shotgun (WGS) entry which is preliminary data.</text>
</comment>
<keyword evidence="8" id="KW-1015">Disulfide bond</keyword>
<keyword evidence="5 11" id="KW-1133">Transmembrane helix</keyword>
<feature type="compositionally biased region" description="Acidic residues" evidence="10">
    <location>
        <begin position="12"/>
        <end position="21"/>
    </location>
</feature>